<feature type="region of interest" description="Disordered" evidence="7">
    <location>
        <begin position="515"/>
        <end position="537"/>
    </location>
</feature>
<keyword evidence="9" id="KW-0560">Oxidoreductase</keyword>
<dbReference type="EC" id="7.1.1.-" evidence="5"/>
<dbReference type="RefSeq" id="WP_148593762.1">
    <property type="nucleotide sequence ID" value="NZ_CP042997.1"/>
</dbReference>
<comment type="similarity">
    <text evidence="5">Belongs to the complex I subunit 2 family.</text>
</comment>
<reference evidence="9 10" key="1">
    <citation type="submission" date="2019-08" db="EMBL/GenBank/DDBJ databases">
        <title>Deep-cultivation of Planctomycetes and their phenomic and genomic characterization uncovers novel biology.</title>
        <authorList>
            <person name="Wiegand S."/>
            <person name="Jogler M."/>
            <person name="Boedeker C."/>
            <person name="Pinto D."/>
            <person name="Vollmers J."/>
            <person name="Rivas-Marin E."/>
            <person name="Kohn T."/>
            <person name="Peeters S.H."/>
            <person name="Heuer A."/>
            <person name="Rast P."/>
            <person name="Oberbeckmann S."/>
            <person name="Bunk B."/>
            <person name="Jeske O."/>
            <person name="Meyerdierks A."/>
            <person name="Storesund J.E."/>
            <person name="Kallscheuer N."/>
            <person name="Luecker S."/>
            <person name="Lage O.M."/>
            <person name="Pohl T."/>
            <person name="Merkel B.J."/>
            <person name="Hornburger P."/>
            <person name="Mueller R.-W."/>
            <person name="Bruemmer F."/>
            <person name="Labrenz M."/>
            <person name="Spormann A.M."/>
            <person name="Op den Camp H."/>
            <person name="Overmann J."/>
            <person name="Amann R."/>
            <person name="Jetten M.S.M."/>
            <person name="Mascher T."/>
            <person name="Medema M.H."/>
            <person name="Devos D.P."/>
            <person name="Kaster A.-K."/>
            <person name="Ovreas L."/>
            <person name="Rohde M."/>
            <person name="Galperin M.Y."/>
            <person name="Jogler C."/>
        </authorList>
    </citation>
    <scope>NUCLEOTIDE SEQUENCE [LARGE SCALE GENOMIC DNA]</scope>
    <source>
        <strain evidence="9 10">OJF2</strain>
    </source>
</reference>
<feature type="transmembrane region" description="Helical" evidence="5">
    <location>
        <begin position="16"/>
        <end position="37"/>
    </location>
</feature>
<dbReference type="Proteomes" id="UP000324233">
    <property type="component" value="Chromosome"/>
</dbReference>
<accession>A0A5B9W0L2</accession>
<organism evidence="9 10">
    <name type="scientific">Aquisphaera giovannonii</name>
    <dbReference type="NCBI Taxonomy" id="406548"/>
    <lineage>
        <taxon>Bacteria</taxon>
        <taxon>Pseudomonadati</taxon>
        <taxon>Planctomycetota</taxon>
        <taxon>Planctomycetia</taxon>
        <taxon>Isosphaerales</taxon>
        <taxon>Isosphaeraceae</taxon>
        <taxon>Aquisphaera</taxon>
    </lineage>
</organism>
<evidence type="ECO:0000259" key="8">
    <source>
        <dbReference type="Pfam" id="PF00361"/>
    </source>
</evidence>
<protein>
    <recommendedName>
        <fullName evidence="5">NADH-quinone oxidoreductase subunit N</fullName>
        <ecNumber evidence="5">7.1.1.-</ecNumber>
    </recommendedName>
    <alternativeName>
        <fullName evidence="5">NADH dehydrogenase I subunit N</fullName>
    </alternativeName>
    <alternativeName>
        <fullName evidence="5">NDH-1 subunit N</fullName>
    </alternativeName>
</protein>
<keyword evidence="2 5" id="KW-0812">Transmembrane</keyword>
<feature type="domain" description="NADH:quinone oxidoreductase/Mrp antiporter transmembrane" evidence="8">
    <location>
        <begin position="127"/>
        <end position="433"/>
    </location>
</feature>
<keyword evidence="5" id="KW-1003">Cell membrane</keyword>
<dbReference type="GO" id="GO:0042773">
    <property type="term" value="P:ATP synthesis coupled electron transport"/>
    <property type="evidence" value="ECO:0007669"/>
    <property type="project" value="InterPro"/>
</dbReference>
<name>A0A5B9W0L2_9BACT</name>
<dbReference type="GO" id="GO:0008137">
    <property type="term" value="F:NADH dehydrogenase (ubiquinone) activity"/>
    <property type="evidence" value="ECO:0007669"/>
    <property type="project" value="InterPro"/>
</dbReference>
<keyword evidence="5" id="KW-1278">Translocase</keyword>
<feature type="transmembrane region" description="Helical" evidence="5">
    <location>
        <begin position="387"/>
        <end position="407"/>
    </location>
</feature>
<feature type="transmembrane region" description="Helical" evidence="5">
    <location>
        <begin position="44"/>
        <end position="67"/>
    </location>
</feature>
<dbReference type="OrthoDB" id="9807568at2"/>
<dbReference type="KEGG" id="agv:OJF2_22600"/>
<dbReference type="HAMAP" id="MF_00445">
    <property type="entry name" value="NDH1_NuoN_1"/>
    <property type="match status" value="1"/>
</dbReference>
<gene>
    <name evidence="9" type="primary">nuoN_2</name>
    <name evidence="5" type="synonym">nuoN</name>
    <name evidence="9" type="ORF">OJF2_22600</name>
</gene>
<evidence type="ECO:0000256" key="6">
    <source>
        <dbReference type="RuleBase" id="RU000320"/>
    </source>
</evidence>
<dbReference type="GO" id="GO:0050136">
    <property type="term" value="F:NADH dehydrogenase (quinone) (non-electrogenic) activity"/>
    <property type="evidence" value="ECO:0007669"/>
    <property type="project" value="UniProtKB-UniRule"/>
</dbReference>
<dbReference type="InterPro" id="IPR003918">
    <property type="entry name" value="NADH_UbQ_OxRdtase"/>
</dbReference>
<feature type="transmembrane region" description="Helical" evidence="5">
    <location>
        <begin position="110"/>
        <end position="127"/>
    </location>
</feature>
<dbReference type="GO" id="GO:0005886">
    <property type="term" value="C:plasma membrane"/>
    <property type="evidence" value="ECO:0007669"/>
    <property type="project" value="UniProtKB-SubCell"/>
</dbReference>
<dbReference type="AlphaFoldDB" id="A0A5B9W0L2"/>
<dbReference type="InterPro" id="IPR001750">
    <property type="entry name" value="ND/Mrp_TM"/>
</dbReference>
<feature type="transmembrane region" description="Helical" evidence="5">
    <location>
        <begin position="164"/>
        <end position="183"/>
    </location>
</feature>
<keyword evidence="3 5" id="KW-1133">Transmembrane helix</keyword>
<evidence type="ECO:0000256" key="3">
    <source>
        <dbReference type="ARBA" id="ARBA00022989"/>
    </source>
</evidence>
<feature type="transmembrane region" description="Helical" evidence="5">
    <location>
        <begin position="133"/>
        <end position="152"/>
    </location>
</feature>
<dbReference type="Pfam" id="PF00361">
    <property type="entry name" value="Proton_antipo_M"/>
    <property type="match status" value="1"/>
</dbReference>
<evidence type="ECO:0000256" key="1">
    <source>
        <dbReference type="ARBA" id="ARBA00004127"/>
    </source>
</evidence>
<sequence>MNPELAYETVTQTLKILAPELVLLAVSIAMMTLSPFVQLTRQAWCAVAAGGLVASLVALLLVAGIRPDPYSAIALNDSLGFYGRLVAILTGLVLLGLAHREPPHDRSAEFFGAFLMIDAGAMIVSTANELVFLFVGLELVSIPTYLLLYLSRRSTTTQETATKYFYLSIFSSGLLLFGLAYLYGMTGVSNLKAVAELSWKLSVPNPQLGLIAVVFVVAGLSFRVAAVPFHFYAPDVYQGSPTVIAALLSWVPKGVGFVAMVRVLTSVFAVKGPLDPLVEKAVLLCWFIAAATMIVGNTMALLQNDLKRLLAYSSIAHAGYLMIGATVAFSNGPNGGGAYYGSEGIFFYLVAYALMTLGAFGTILALRTPTRPVETVEDLDGLSATQPLPALGLAICLLSLSGIPPLLGFLGKFTIFASAFAANTDQGFGMLVGLAILGVLNSAVGAYYYLRIVVGMYLKPSRQKVEATGGWPVAAAVGACVTLTLVLGFYPLPIARASREAAVAAVGRDIPAPTSDRIAAERAPAESAPVTSVGARD</sequence>
<dbReference type="PRINTS" id="PR01437">
    <property type="entry name" value="NUOXDRDTASE4"/>
</dbReference>
<comment type="catalytic activity">
    <reaction evidence="5">
        <text>a quinone + NADH + 5 H(+)(in) = a quinol + NAD(+) + 4 H(+)(out)</text>
        <dbReference type="Rhea" id="RHEA:57888"/>
        <dbReference type="ChEBI" id="CHEBI:15378"/>
        <dbReference type="ChEBI" id="CHEBI:24646"/>
        <dbReference type="ChEBI" id="CHEBI:57540"/>
        <dbReference type="ChEBI" id="CHEBI:57945"/>
        <dbReference type="ChEBI" id="CHEBI:132124"/>
    </reaction>
</comment>
<dbReference type="GO" id="GO:0012505">
    <property type="term" value="C:endomembrane system"/>
    <property type="evidence" value="ECO:0007669"/>
    <property type="project" value="UniProtKB-SubCell"/>
</dbReference>
<proteinExistence type="inferred from homology"/>
<feature type="transmembrane region" description="Helical" evidence="5">
    <location>
        <begin position="208"/>
        <end position="231"/>
    </location>
</feature>
<keyword evidence="4 5" id="KW-0472">Membrane</keyword>
<evidence type="ECO:0000256" key="7">
    <source>
        <dbReference type="SAM" id="MobiDB-lite"/>
    </source>
</evidence>
<keyword evidence="10" id="KW-1185">Reference proteome</keyword>
<keyword evidence="5" id="KW-0813">Transport</keyword>
<evidence type="ECO:0000256" key="4">
    <source>
        <dbReference type="ARBA" id="ARBA00023136"/>
    </source>
</evidence>
<comment type="subcellular location">
    <subcellularLocation>
        <location evidence="5">Cell membrane</location>
        <topology evidence="5">Multi-pass membrane protein</topology>
    </subcellularLocation>
    <subcellularLocation>
        <location evidence="1">Endomembrane system</location>
        <topology evidence="1">Multi-pass membrane protein</topology>
    </subcellularLocation>
    <subcellularLocation>
        <location evidence="6">Membrane</location>
        <topology evidence="6">Multi-pass membrane protein</topology>
    </subcellularLocation>
</comment>
<feature type="transmembrane region" description="Helical" evidence="5">
    <location>
        <begin position="79"/>
        <end position="98"/>
    </location>
</feature>
<keyword evidence="5" id="KW-0520">NAD</keyword>
<feature type="transmembrane region" description="Helical" evidence="5">
    <location>
        <begin position="281"/>
        <end position="302"/>
    </location>
</feature>
<evidence type="ECO:0000256" key="2">
    <source>
        <dbReference type="ARBA" id="ARBA00022692"/>
    </source>
</evidence>
<comment type="function">
    <text evidence="5">NDH-1 shuttles electrons from NADH, via FMN and iron-sulfur (Fe-S) centers, to quinones in the respiratory chain. The immediate electron acceptor for the enzyme in this species is believed to be ubiquinone. Couples the redox reaction to proton translocation (for every two electrons transferred, four hydrogen ions are translocated across the cytoplasmic membrane), and thus conserves the redox energy in a proton gradient.</text>
</comment>
<keyword evidence="5" id="KW-0874">Quinone</keyword>
<keyword evidence="5" id="KW-0830">Ubiquinone</keyword>
<feature type="transmembrane region" description="Helical" evidence="5">
    <location>
        <begin position="471"/>
        <end position="492"/>
    </location>
</feature>
<dbReference type="PANTHER" id="PTHR22773">
    <property type="entry name" value="NADH DEHYDROGENASE"/>
    <property type="match status" value="1"/>
</dbReference>
<evidence type="ECO:0000256" key="5">
    <source>
        <dbReference type="HAMAP-Rule" id="MF_00445"/>
    </source>
</evidence>
<evidence type="ECO:0000313" key="9">
    <source>
        <dbReference type="EMBL" id="QEH33754.1"/>
    </source>
</evidence>
<feature type="transmembrane region" description="Helical" evidence="5">
    <location>
        <begin position="309"/>
        <end position="330"/>
    </location>
</feature>
<dbReference type="EMBL" id="CP042997">
    <property type="protein sequence ID" value="QEH33754.1"/>
    <property type="molecule type" value="Genomic_DNA"/>
</dbReference>
<feature type="transmembrane region" description="Helical" evidence="5">
    <location>
        <begin position="243"/>
        <end position="269"/>
    </location>
</feature>
<feature type="transmembrane region" description="Helical" evidence="5">
    <location>
        <begin position="345"/>
        <end position="366"/>
    </location>
</feature>
<comment type="subunit">
    <text evidence="5">NDH-1 is composed of 14 different subunits. Subunits NuoA, H, J, K, L, M, N constitute the membrane sector of the complex.</text>
</comment>
<dbReference type="InterPro" id="IPR010096">
    <property type="entry name" value="NADH-Q_OxRdtase_suN/2"/>
</dbReference>
<feature type="transmembrane region" description="Helical" evidence="5">
    <location>
        <begin position="427"/>
        <end position="450"/>
    </location>
</feature>
<dbReference type="GO" id="GO:0048038">
    <property type="term" value="F:quinone binding"/>
    <property type="evidence" value="ECO:0007669"/>
    <property type="project" value="UniProtKB-KW"/>
</dbReference>
<evidence type="ECO:0000313" key="10">
    <source>
        <dbReference type="Proteomes" id="UP000324233"/>
    </source>
</evidence>